<gene>
    <name evidence="3" type="primary">gtf1_2</name>
    <name evidence="3" type="ORF">EMLJLAPB_00238</name>
</gene>
<dbReference type="PANTHER" id="PTHR45947">
    <property type="entry name" value="SULFOQUINOVOSYL TRANSFERASE SQD2"/>
    <property type="match status" value="1"/>
</dbReference>
<dbReference type="SUPFAM" id="SSF53756">
    <property type="entry name" value="UDP-Glycosyltransferase/glycogen phosphorylase"/>
    <property type="match status" value="1"/>
</dbReference>
<dbReference type="InterPro" id="IPR050194">
    <property type="entry name" value="Glycosyltransferase_grp1"/>
</dbReference>
<feature type="domain" description="Glycosyl transferase family 1" evidence="1">
    <location>
        <begin position="189"/>
        <end position="349"/>
    </location>
</feature>
<name>A0A811TBR1_9EURY</name>
<evidence type="ECO:0000313" key="4">
    <source>
        <dbReference type="Proteomes" id="UP000634805"/>
    </source>
</evidence>
<keyword evidence="3" id="KW-0328">Glycosyltransferase</keyword>
<keyword evidence="3" id="KW-0808">Transferase</keyword>
<evidence type="ECO:0000259" key="1">
    <source>
        <dbReference type="Pfam" id="PF00534"/>
    </source>
</evidence>
<feature type="domain" description="Glycosyltransferase subfamily 4-like N-terminal" evidence="2">
    <location>
        <begin position="21"/>
        <end position="181"/>
    </location>
</feature>
<sequence>MKILIVSQWFVSKGSDGMVIPGGTERYSYGLAKQLQEDGHTVMVLSTTTDKELAGLKVLNGISIYRFKIPERFYGYLADFLCFINLLKQKEFNPDIIHIVSTGYRFAFGGIIASKIMKKKTVYTITLIPFKEGRGRLPIFLDKFIFSKTVGWSDVIIALSKEMKEILAKEVHHKKIVVIPSFFTESYCEEGNKDKAHNSILFVGRLAVAHKGVDFLIKAMNYVVKEIPSAKLNLVGEGPSLNYLKELVSEYGLGNNIIFCGHIDEDQLFEMYFKNEILAMPSLREGMPMVLLEAMSAGLPIVAFDIECIKEALEDGKHGILVKKGEIKELANQIIRLLNNDELREYYSRMSLERSKRYSQDEVVRDIEKIYLSI</sequence>
<dbReference type="EC" id="2.4.1.-" evidence="3"/>
<dbReference type="InterPro" id="IPR028098">
    <property type="entry name" value="Glyco_trans_4-like_N"/>
</dbReference>
<dbReference type="Pfam" id="PF13439">
    <property type="entry name" value="Glyco_transf_4"/>
    <property type="match status" value="1"/>
</dbReference>
<evidence type="ECO:0000259" key="2">
    <source>
        <dbReference type="Pfam" id="PF13439"/>
    </source>
</evidence>
<dbReference type="InterPro" id="IPR001296">
    <property type="entry name" value="Glyco_trans_1"/>
</dbReference>
<dbReference type="AlphaFoldDB" id="A0A811TBR1"/>
<dbReference type="GO" id="GO:0016757">
    <property type="term" value="F:glycosyltransferase activity"/>
    <property type="evidence" value="ECO:0007669"/>
    <property type="project" value="UniProtKB-KW"/>
</dbReference>
<dbReference type="Pfam" id="PF00534">
    <property type="entry name" value="Glycos_transf_1"/>
    <property type="match status" value="1"/>
</dbReference>
<dbReference type="CDD" id="cd03801">
    <property type="entry name" value="GT4_PimA-like"/>
    <property type="match status" value="1"/>
</dbReference>
<proteinExistence type="predicted"/>
<protein>
    <submittedName>
        <fullName evidence="3">Glycosyltransferase Gtf1</fullName>
        <ecNumber evidence="3">2.4.1.-</ecNumber>
    </submittedName>
</protein>
<accession>A0A811TBR1</accession>
<dbReference type="Proteomes" id="UP000634805">
    <property type="component" value="Unassembled WGS sequence"/>
</dbReference>
<organism evidence="3 4">
    <name type="scientific">Candidatus Argoarchaeum ethanivorans</name>
    <dbReference type="NCBI Taxonomy" id="2608793"/>
    <lineage>
        <taxon>Archaea</taxon>
        <taxon>Methanobacteriati</taxon>
        <taxon>Methanobacteriota</taxon>
        <taxon>Stenosarchaea group</taxon>
        <taxon>Methanomicrobia</taxon>
        <taxon>Methanosarcinales</taxon>
        <taxon>Methanosarcinales incertae sedis</taxon>
        <taxon>GOM Arc I cluster</taxon>
        <taxon>Candidatus Argoarchaeum</taxon>
    </lineage>
</organism>
<comment type="caution">
    <text evidence="3">The sequence shown here is derived from an EMBL/GenBank/DDBJ whole genome shotgun (WGS) entry which is preliminary data.</text>
</comment>
<reference evidence="3" key="1">
    <citation type="submission" date="2020-10" db="EMBL/GenBank/DDBJ databases">
        <authorList>
            <person name="Hahn C.J."/>
            <person name="Laso-Perez R."/>
            <person name="Vulcano F."/>
            <person name="Vaziourakis K.-M."/>
            <person name="Stokke R."/>
            <person name="Steen I.H."/>
            <person name="Teske A."/>
            <person name="Boetius A."/>
            <person name="Liebeke M."/>
            <person name="Amann R."/>
            <person name="Knittel K."/>
        </authorList>
    </citation>
    <scope>NUCLEOTIDE SEQUENCE</scope>
    <source>
        <strain evidence="3">Gfbio:e3339647-f889-4370-9287-4fb5cb688e4c:AG392D22_GoMArc1</strain>
    </source>
</reference>
<dbReference type="EMBL" id="CAJHIS010000004">
    <property type="protein sequence ID" value="CAD6492205.1"/>
    <property type="molecule type" value="Genomic_DNA"/>
</dbReference>
<evidence type="ECO:0000313" key="3">
    <source>
        <dbReference type="EMBL" id="CAD6492205.1"/>
    </source>
</evidence>
<dbReference type="PANTHER" id="PTHR45947:SF3">
    <property type="entry name" value="SULFOQUINOVOSYL TRANSFERASE SQD2"/>
    <property type="match status" value="1"/>
</dbReference>
<dbReference type="Gene3D" id="3.40.50.2000">
    <property type="entry name" value="Glycogen Phosphorylase B"/>
    <property type="match status" value="2"/>
</dbReference>